<evidence type="ECO:0000256" key="1">
    <source>
        <dbReference type="ARBA" id="ARBA00001933"/>
    </source>
</evidence>
<keyword evidence="15" id="KW-1185">Reference proteome</keyword>
<dbReference type="Gene3D" id="3.10.580.10">
    <property type="entry name" value="CBS-domain"/>
    <property type="match status" value="1"/>
</dbReference>
<evidence type="ECO:0000313" key="15">
    <source>
        <dbReference type="Proteomes" id="UP000015100"/>
    </source>
</evidence>
<dbReference type="eggNOG" id="KOG1252">
    <property type="taxonomic scope" value="Eukaryota"/>
</dbReference>
<dbReference type="InterPro" id="IPR001926">
    <property type="entry name" value="TrpB-like_PALP"/>
</dbReference>
<keyword evidence="5 11" id="KW-0663">Pyridoxal phosphate</keyword>
<comment type="similarity">
    <text evidence="3 11">Belongs to the cysteine synthase/cystathionine beta-synthase family.</text>
</comment>
<dbReference type="InterPro" id="IPR046353">
    <property type="entry name" value="CBS_C"/>
</dbReference>
<dbReference type="Proteomes" id="UP000015100">
    <property type="component" value="Unassembled WGS sequence"/>
</dbReference>
<dbReference type="GO" id="GO:0070814">
    <property type="term" value="P:hydrogen sulfide biosynthetic process"/>
    <property type="evidence" value="ECO:0007669"/>
    <property type="project" value="EnsemblFungi"/>
</dbReference>
<proteinExistence type="inferred from homology"/>
<dbReference type="PROSITE" id="PS51371">
    <property type="entry name" value="CBS"/>
    <property type="match status" value="1"/>
</dbReference>
<dbReference type="AlphaFoldDB" id="S8A5F8"/>
<organism evidence="14 15">
    <name type="scientific">Dactylellina haptotyla (strain CBS 200.50)</name>
    <name type="common">Nematode-trapping fungus</name>
    <name type="synonym">Monacrosporium haptotylum</name>
    <dbReference type="NCBI Taxonomy" id="1284197"/>
    <lineage>
        <taxon>Eukaryota</taxon>
        <taxon>Fungi</taxon>
        <taxon>Dikarya</taxon>
        <taxon>Ascomycota</taxon>
        <taxon>Pezizomycotina</taxon>
        <taxon>Orbiliomycetes</taxon>
        <taxon>Orbiliales</taxon>
        <taxon>Orbiliaceae</taxon>
        <taxon>Dactylellina</taxon>
    </lineage>
</organism>
<dbReference type="GO" id="GO:0019343">
    <property type="term" value="P:cysteine biosynthetic process via cystathionine"/>
    <property type="evidence" value="ECO:0007669"/>
    <property type="project" value="UniProtKB-UniRule"/>
</dbReference>
<dbReference type="GO" id="GO:0019346">
    <property type="term" value="P:transsulfuration"/>
    <property type="evidence" value="ECO:0007669"/>
    <property type="project" value="EnsemblFungi"/>
</dbReference>
<dbReference type="Gene3D" id="3.40.50.1100">
    <property type="match status" value="2"/>
</dbReference>
<evidence type="ECO:0000256" key="3">
    <source>
        <dbReference type="ARBA" id="ARBA00007103"/>
    </source>
</evidence>
<dbReference type="PROSITE" id="PS00901">
    <property type="entry name" value="CYS_SYNTHASE"/>
    <property type="match status" value="1"/>
</dbReference>
<dbReference type="FunFam" id="3.40.50.1100:FF:000118">
    <property type="entry name" value="Related to CYS4-cystathionine beta-synthase"/>
    <property type="match status" value="1"/>
</dbReference>
<dbReference type="Pfam" id="PF00571">
    <property type="entry name" value="CBS"/>
    <property type="match status" value="1"/>
</dbReference>
<dbReference type="InterPro" id="IPR046342">
    <property type="entry name" value="CBS_dom_sf"/>
</dbReference>
<dbReference type="InterPro" id="IPR005857">
    <property type="entry name" value="Cysta_beta_synth"/>
</dbReference>
<evidence type="ECO:0000313" key="14">
    <source>
        <dbReference type="EMBL" id="EPS38255.1"/>
    </source>
</evidence>
<evidence type="ECO:0000256" key="4">
    <source>
        <dbReference type="ARBA" id="ARBA00012041"/>
    </source>
</evidence>
<comment type="catalytic activity">
    <reaction evidence="9 11">
        <text>L-homocysteine + L-serine = L,L-cystathionine + H2O</text>
        <dbReference type="Rhea" id="RHEA:10112"/>
        <dbReference type="ChEBI" id="CHEBI:15377"/>
        <dbReference type="ChEBI" id="CHEBI:33384"/>
        <dbReference type="ChEBI" id="CHEBI:58161"/>
        <dbReference type="ChEBI" id="CHEBI:58199"/>
        <dbReference type="EC" id="4.2.1.22"/>
    </reaction>
</comment>
<accession>S8A5F8</accession>
<reference evidence="14 15" key="1">
    <citation type="journal article" date="2013" name="PLoS Genet.">
        <title>Genomic mechanisms accounting for the adaptation to parasitism in nematode-trapping fungi.</title>
        <authorList>
            <person name="Meerupati T."/>
            <person name="Andersson K.M."/>
            <person name="Friman E."/>
            <person name="Kumar D."/>
            <person name="Tunlid A."/>
            <person name="Ahren D."/>
        </authorList>
    </citation>
    <scope>NUCLEOTIDE SEQUENCE [LARGE SCALE GENOMIC DNA]</scope>
    <source>
        <strain evidence="14 15">CBS 200.50</strain>
    </source>
</reference>
<dbReference type="SUPFAM" id="SSF53686">
    <property type="entry name" value="Tryptophan synthase beta subunit-like PLP-dependent enzymes"/>
    <property type="match status" value="1"/>
</dbReference>
<dbReference type="STRING" id="1284197.S8A5F8"/>
<dbReference type="OMA" id="KFADDEW"/>
<dbReference type="HOGENOM" id="CLU_021018_0_0_1"/>
<dbReference type="Pfam" id="PF00291">
    <property type="entry name" value="PALP"/>
    <property type="match status" value="1"/>
</dbReference>
<evidence type="ECO:0000256" key="11">
    <source>
        <dbReference type="RuleBase" id="RU361204"/>
    </source>
</evidence>
<dbReference type="FunFam" id="3.40.50.1100:FF:000003">
    <property type="entry name" value="Cystathionine beta-synthase"/>
    <property type="match status" value="1"/>
</dbReference>
<dbReference type="SMART" id="SM00116">
    <property type="entry name" value="CBS"/>
    <property type="match status" value="1"/>
</dbReference>
<keyword evidence="11" id="KW-0028">Amino-acid biosynthesis</keyword>
<keyword evidence="11" id="KW-0198">Cysteine biosynthesis</keyword>
<gene>
    <name evidence="14" type="ORF">H072_7988</name>
</gene>
<comment type="caution">
    <text evidence="14">The sequence shown here is derived from an EMBL/GenBank/DDBJ whole genome shotgun (WGS) entry which is preliminary data.</text>
</comment>
<evidence type="ECO:0000256" key="10">
    <source>
        <dbReference type="PROSITE-ProRule" id="PRU00703"/>
    </source>
</evidence>
<dbReference type="OrthoDB" id="728at2759"/>
<evidence type="ECO:0000256" key="5">
    <source>
        <dbReference type="ARBA" id="ARBA00022898"/>
    </source>
</evidence>
<keyword evidence="7 11" id="KW-0456">Lyase</keyword>
<dbReference type="PANTHER" id="PTHR10314">
    <property type="entry name" value="CYSTATHIONINE BETA-SYNTHASE"/>
    <property type="match status" value="1"/>
</dbReference>
<dbReference type="InterPro" id="IPR001216">
    <property type="entry name" value="P-phosphate_BS"/>
</dbReference>
<dbReference type="InterPro" id="IPR000644">
    <property type="entry name" value="CBS_dom"/>
</dbReference>
<dbReference type="UniPathway" id="UPA00136">
    <property type="reaction ID" value="UER00201"/>
</dbReference>
<protein>
    <recommendedName>
        <fullName evidence="8 11">Cystathionine beta-synthase</fullName>
        <ecNumber evidence="4 11">4.2.1.22</ecNumber>
    </recommendedName>
</protein>
<feature type="compositionally biased region" description="Low complexity" evidence="12">
    <location>
        <begin position="13"/>
        <end position="23"/>
    </location>
</feature>
<evidence type="ECO:0000256" key="9">
    <source>
        <dbReference type="ARBA" id="ARBA00047490"/>
    </source>
</evidence>
<dbReference type="InterPro" id="IPR050214">
    <property type="entry name" value="Cys_Synth/Cystath_Beta-Synth"/>
</dbReference>
<evidence type="ECO:0000256" key="6">
    <source>
        <dbReference type="ARBA" id="ARBA00023122"/>
    </source>
</evidence>
<evidence type="ECO:0000256" key="7">
    <source>
        <dbReference type="ARBA" id="ARBA00023239"/>
    </source>
</evidence>
<dbReference type="GO" id="GO:0005737">
    <property type="term" value="C:cytoplasm"/>
    <property type="evidence" value="ECO:0007669"/>
    <property type="project" value="EnsemblFungi"/>
</dbReference>
<evidence type="ECO:0000256" key="12">
    <source>
        <dbReference type="SAM" id="MobiDB-lite"/>
    </source>
</evidence>
<dbReference type="EMBL" id="AQGS01000575">
    <property type="protein sequence ID" value="EPS38255.1"/>
    <property type="molecule type" value="Genomic_DNA"/>
</dbReference>
<feature type="domain" description="CBS" evidence="13">
    <location>
        <begin position="373"/>
        <end position="429"/>
    </location>
</feature>
<reference evidence="15" key="2">
    <citation type="submission" date="2013-04" db="EMBL/GenBank/DDBJ databases">
        <title>Genomic mechanisms accounting for the adaptation to parasitism in nematode-trapping fungi.</title>
        <authorList>
            <person name="Ahren D.G."/>
        </authorList>
    </citation>
    <scope>NUCLEOTIDE SEQUENCE [LARGE SCALE GENOMIC DNA]</scope>
    <source>
        <strain evidence="15">CBS 200.50</strain>
    </source>
</reference>
<comment type="cofactor">
    <cofactor evidence="1 11">
        <name>pyridoxal 5'-phosphate</name>
        <dbReference type="ChEBI" id="CHEBI:597326"/>
    </cofactor>
</comment>
<dbReference type="NCBIfam" id="TIGR01137">
    <property type="entry name" value="cysta_beta"/>
    <property type="match status" value="1"/>
</dbReference>
<keyword evidence="6 10" id="KW-0129">CBS domain</keyword>
<name>S8A5F8_DACHA</name>
<dbReference type="InterPro" id="IPR036052">
    <property type="entry name" value="TrpB-like_PALP_sf"/>
</dbReference>
<evidence type="ECO:0000256" key="2">
    <source>
        <dbReference type="ARBA" id="ARBA00005003"/>
    </source>
</evidence>
<dbReference type="CDD" id="cd04608">
    <property type="entry name" value="CBS_pair_CBS"/>
    <property type="match status" value="1"/>
</dbReference>
<sequence length="525" mass="56645">MTSSLASIVTGDRSASPAGASASRRPPVIAADILEHIGQTPLVKLNRIPQSLGIKATVYAKCEFFNAGGSVKDRIAKRMVLEAEKSGRIKPGDTLIEPTSGNTGIGLALVGAVRGYRTIITLPEKMSAEKVAVLRALGAEIVRTPTEAAWDAPESHIGVAKRLQQEIPNSHILDQYANQDNPLAHEWGTAEEIWEQTGGKVDMLVAGAGTGGTITGIAKGLKKHTKDVKIIAADPHGSILAVPEALNTSTEGYKVEGIGYDFIPDVLQRDLVDKWYKTGDKESFMFSRRLIKEEGLLCGGSSGSAMAAAMQAAKDLNEGDVVVVVLPDSVRSYLSKFIDDEWMVNNDFITAEELQKPNTSTSPYQDATIRSLHLKNIVTVQVNAKVSAAIDIMREKAFDQLPVLSGSRLVGLVTLGNLLSYVSRGKIDASSSVETAMFDFRKITEVITDPSEIGAIKKAGEKTGKGKRNFDQITLDTPLSALTRFFEHKSVAIVTEERPEGGLKPIHVVTKVDLLSYLVKQEKKE</sequence>
<dbReference type="GO" id="GO:0004122">
    <property type="term" value="F:cystathionine beta-synthase activity"/>
    <property type="evidence" value="ECO:0007669"/>
    <property type="project" value="UniProtKB-UniRule"/>
</dbReference>
<feature type="region of interest" description="Disordered" evidence="12">
    <location>
        <begin position="1"/>
        <end position="23"/>
    </location>
</feature>
<dbReference type="GO" id="GO:0006535">
    <property type="term" value="P:cysteine biosynthetic process from serine"/>
    <property type="evidence" value="ECO:0007669"/>
    <property type="project" value="UniProtKB-UniRule"/>
</dbReference>
<comment type="pathway">
    <text evidence="2">Amino-acid biosynthesis; L-cysteine biosynthesis; L-cysteine from L-homocysteine and L-serine: step 1/2.</text>
</comment>
<dbReference type="EC" id="4.2.1.22" evidence="4 11"/>
<dbReference type="GO" id="GO:0007089">
    <property type="term" value="P:traversing start control point of mitotic cell cycle"/>
    <property type="evidence" value="ECO:0007669"/>
    <property type="project" value="EnsemblFungi"/>
</dbReference>
<dbReference type="CDD" id="cd01561">
    <property type="entry name" value="CBS_like"/>
    <property type="match status" value="1"/>
</dbReference>
<evidence type="ECO:0000259" key="13">
    <source>
        <dbReference type="PROSITE" id="PS51371"/>
    </source>
</evidence>
<dbReference type="SUPFAM" id="SSF54631">
    <property type="entry name" value="CBS-domain pair"/>
    <property type="match status" value="1"/>
</dbReference>
<evidence type="ECO:0000256" key="8">
    <source>
        <dbReference type="ARBA" id="ARBA00026192"/>
    </source>
</evidence>